<dbReference type="AlphaFoldDB" id="X0UJE8"/>
<sequence length="112" mass="13160">MQQDIDKAKGLPESFDEYTTSNKLLLIEQTEGMICYQLKDDKVLRRKLTDNQQSNAGERRVWSVPHAKVEWQVWRKDRGGYAVEVKTHIKHNVQGHWEKKMANSHLYFVGAF</sequence>
<evidence type="ECO:0000313" key="1">
    <source>
        <dbReference type="EMBL" id="GAF88625.1"/>
    </source>
</evidence>
<organism evidence="1">
    <name type="scientific">marine sediment metagenome</name>
    <dbReference type="NCBI Taxonomy" id="412755"/>
    <lineage>
        <taxon>unclassified sequences</taxon>
        <taxon>metagenomes</taxon>
        <taxon>ecological metagenomes</taxon>
    </lineage>
</organism>
<dbReference type="EMBL" id="BARS01019237">
    <property type="protein sequence ID" value="GAF88625.1"/>
    <property type="molecule type" value="Genomic_DNA"/>
</dbReference>
<protein>
    <submittedName>
        <fullName evidence="1">Uncharacterized protein</fullName>
    </submittedName>
</protein>
<accession>X0UJE8</accession>
<gene>
    <name evidence="1" type="ORF">S01H1_31200</name>
</gene>
<proteinExistence type="predicted"/>
<comment type="caution">
    <text evidence="1">The sequence shown here is derived from an EMBL/GenBank/DDBJ whole genome shotgun (WGS) entry which is preliminary data.</text>
</comment>
<reference evidence="1" key="1">
    <citation type="journal article" date="2014" name="Front. Microbiol.">
        <title>High frequency of phylogenetically diverse reductive dehalogenase-homologous genes in deep subseafloor sedimentary metagenomes.</title>
        <authorList>
            <person name="Kawai M."/>
            <person name="Futagami T."/>
            <person name="Toyoda A."/>
            <person name="Takaki Y."/>
            <person name="Nishi S."/>
            <person name="Hori S."/>
            <person name="Arai W."/>
            <person name="Tsubouchi T."/>
            <person name="Morono Y."/>
            <person name="Uchiyama I."/>
            <person name="Ito T."/>
            <person name="Fujiyama A."/>
            <person name="Inagaki F."/>
            <person name="Takami H."/>
        </authorList>
    </citation>
    <scope>NUCLEOTIDE SEQUENCE</scope>
    <source>
        <strain evidence="1">Expedition CK06-06</strain>
    </source>
</reference>
<name>X0UJE8_9ZZZZ</name>